<dbReference type="InterPro" id="IPR015892">
    <property type="entry name" value="Carbonic_anhydrase_CS"/>
</dbReference>
<dbReference type="EC" id="4.2.1.1" evidence="3"/>
<evidence type="ECO:0000256" key="6">
    <source>
        <dbReference type="ARBA" id="ARBA00023239"/>
    </source>
</evidence>
<comment type="cofactor">
    <cofactor evidence="1">
        <name>Zn(2+)</name>
        <dbReference type="ChEBI" id="CHEBI:29105"/>
    </cofactor>
</comment>
<dbReference type="PROSITE" id="PS00704">
    <property type="entry name" value="PROK_CO2_ANHYDRASE_1"/>
    <property type="match status" value="1"/>
</dbReference>
<dbReference type="SUPFAM" id="SSF53056">
    <property type="entry name" value="beta-carbonic anhydrase, cab"/>
    <property type="match status" value="1"/>
</dbReference>
<evidence type="ECO:0000256" key="1">
    <source>
        <dbReference type="ARBA" id="ARBA00001947"/>
    </source>
</evidence>
<evidence type="ECO:0000256" key="7">
    <source>
        <dbReference type="ARBA" id="ARBA00048348"/>
    </source>
</evidence>
<dbReference type="PANTHER" id="PTHR11002">
    <property type="entry name" value="CARBONIC ANHYDRASE"/>
    <property type="match status" value="1"/>
</dbReference>
<dbReference type="NCBIfam" id="NF007756">
    <property type="entry name" value="PRK10437.1"/>
    <property type="match status" value="1"/>
</dbReference>
<comment type="catalytic activity">
    <reaction evidence="7">
        <text>hydrogencarbonate + H(+) = CO2 + H2O</text>
        <dbReference type="Rhea" id="RHEA:10748"/>
        <dbReference type="ChEBI" id="CHEBI:15377"/>
        <dbReference type="ChEBI" id="CHEBI:15378"/>
        <dbReference type="ChEBI" id="CHEBI:16526"/>
        <dbReference type="ChEBI" id="CHEBI:17544"/>
        <dbReference type="EC" id="4.2.1.1"/>
    </reaction>
</comment>
<evidence type="ECO:0000256" key="4">
    <source>
        <dbReference type="ARBA" id="ARBA00022723"/>
    </source>
</evidence>
<sequence length="201" mass="21910">MVDKDPNFFKALAAQQAPEYLWIGCSDSRVPANELLGMAPGELFVHRNIANVIVHSDLNALSVLQFAIDVLKVKHVIICGHYGCSGVHAALTNGRVGLADNWLGHVRDVREKHGQYLGNVAGPAATNRLVELNVAEQVINVAQTTIVRDAWERGQPLTIHSWVYGVHDGLLRDLGITVSSHAEIAPKLEVVLQGYRDGEAK</sequence>
<dbReference type="PANTHER" id="PTHR11002:SF76">
    <property type="entry name" value="CARBONIC ANHYDRASE"/>
    <property type="match status" value="1"/>
</dbReference>
<keyword evidence="9" id="KW-1185">Reference proteome</keyword>
<dbReference type="Proteomes" id="UP001596050">
    <property type="component" value="Unassembled WGS sequence"/>
</dbReference>
<proteinExistence type="inferred from homology"/>
<dbReference type="SMART" id="SM00947">
    <property type="entry name" value="Pro_CA"/>
    <property type="match status" value="1"/>
</dbReference>
<dbReference type="InterPro" id="IPR001765">
    <property type="entry name" value="Carbonic_anhydrase"/>
</dbReference>
<comment type="caution">
    <text evidence="8">The sequence shown here is derived from an EMBL/GenBank/DDBJ whole genome shotgun (WGS) entry which is preliminary data.</text>
</comment>
<keyword evidence="5" id="KW-0862">Zinc</keyword>
<reference evidence="9" key="1">
    <citation type="journal article" date="2019" name="Int. J. Syst. Evol. Microbiol.">
        <title>The Global Catalogue of Microorganisms (GCM) 10K type strain sequencing project: providing services to taxonomists for standard genome sequencing and annotation.</title>
        <authorList>
            <consortium name="The Broad Institute Genomics Platform"/>
            <consortium name="The Broad Institute Genome Sequencing Center for Infectious Disease"/>
            <person name="Wu L."/>
            <person name="Ma J."/>
        </authorList>
    </citation>
    <scope>NUCLEOTIDE SEQUENCE [LARGE SCALE GENOMIC DNA]</scope>
    <source>
        <strain evidence="9">KACC 12649</strain>
    </source>
</reference>
<dbReference type="CDD" id="cd00883">
    <property type="entry name" value="beta_CA_cladeA"/>
    <property type="match status" value="1"/>
</dbReference>
<gene>
    <name evidence="8" type="primary">can</name>
    <name evidence="8" type="ORF">ACFPN5_06680</name>
</gene>
<organism evidence="8 9">
    <name type="scientific">Massilia niabensis</name>
    <dbReference type="NCBI Taxonomy" id="544910"/>
    <lineage>
        <taxon>Bacteria</taxon>
        <taxon>Pseudomonadati</taxon>
        <taxon>Pseudomonadota</taxon>
        <taxon>Betaproteobacteria</taxon>
        <taxon>Burkholderiales</taxon>
        <taxon>Oxalobacteraceae</taxon>
        <taxon>Telluria group</taxon>
        <taxon>Massilia</taxon>
    </lineage>
</organism>
<keyword evidence="4" id="KW-0479">Metal-binding</keyword>
<evidence type="ECO:0000313" key="9">
    <source>
        <dbReference type="Proteomes" id="UP001596050"/>
    </source>
</evidence>
<evidence type="ECO:0000256" key="3">
    <source>
        <dbReference type="ARBA" id="ARBA00012925"/>
    </source>
</evidence>
<keyword evidence="6" id="KW-0456">Lyase</keyword>
<dbReference type="Gene3D" id="3.40.1050.10">
    <property type="entry name" value="Carbonic anhydrase"/>
    <property type="match status" value="1"/>
</dbReference>
<dbReference type="Pfam" id="PF00484">
    <property type="entry name" value="Pro_CA"/>
    <property type="match status" value="1"/>
</dbReference>
<dbReference type="EMBL" id="JBHSMU010000007">
    <property type="protein sequence ID" value="MFC5459490.1"/>
    <property type="molecule type" value="Genomic_DNA"/>
</dbReference>
<evidence type="ECO:0000313" key="8">
    <source>
        <dbReference type="EMBL" id="MFC5459490.1"/>
    </source>
</evidence>
<dbReference type="RefSeq" id="WP_379781480.1">
    <property type="nucleotide sequence ID" value="NZ_JBHSMU010000007.1"/>
</dbReference>
<name>A0ABW0L219_9BURK</name>
<evidence type="ECO:0000256" key="5">
    <source>
        <dbReference type="ARBA" id="ARBA00022833"/>
    </source>
</evidence>
<comment type="similarity">
    <text evidence="2">Belongs to the beta-class carbonic anhydrase family.</text>
</comment>
<dbReference type="InterPro" id="IPR036874">
    <property type="entry name" value="Carbonic_anhydrase_sf"/>
</dbReference>
<evidence type="ECO:0000256" key="2">
    <source>
        <dbReference type="ARBA" id="ARBA00006217"/>
    </source>
</evidence>
<protein>
    <recommendedName>
        <fullName evidence="3">carbonic anhydrase</fullName>
        <ecNumber evidence="3">4.2.1.1</ecNumber>
    </recommendedName>
</protein>
<accession>A0ABW0L219</accession>